<dbReference type="STRING" id="4540.A0A3L6PUA5"/>
<feature type="chain" id="PRO_5018158662" description="glycerophosphodiester phosphodiesterase" evidence="9">
    <location>
        <begin position="24"/>
        <end position="727"/>
    </location>
</feature>
<keyword evidence="4" id="KW-0319">Glycerol metabolism</keyword>
<reference evidence="12" key="1">
    <citation type="journal article" date="2019" name="Nat. Commun.">
        <title>The genome of broomcorn millet.</title>
        <authorList>
            <person name="Zou C."/>
            <person name="Miki D."/>
            <person name="Li D."/>
            <person name="Tang Q."/>
            <person name="Xiao L."/>
            <person name="Rajput S."/>
            <person name="Deng P."/>
            <person name="Jia W."/>
            <person name="Huang R."/>
            <person name="Zhang M."/>
            <person name="Sun Y."/>
            <person name="Hu J."/>
            <person name="Fu X."/>
            <person name="Schnable P.S."/>
            <person name="Li F."/>
            <person name="Zhang H."/>
            <person name="Feng B."/>
            <person name="Zhu X."/>
            <person name="Liu R."/>
            <person name="Schnable J.C."/>
            <person name="Zhu J.-K."/>
            <person name="Zhang H."/>
        </authorList>
    </citation>
    <scope>NUCLEOTIDE SEQUENCE [LARGE SCALE GENOMIC DNA]</scope>
</reference>
<feature type="compositionally biased region" description="Polar residues" evidence="8">
    <location>
        <begin position="664"/>
        <end position="675"/>
    </location>
</feature>
<feature type="domain" description="GP-PDE" evidence="10">
    <location>
        <begin position="306"/>
        <end position="607"/>
    </location>
</feature>
<dbReference type="CDD" id="cd08604">
    <property type="entry name" value="GDPD_SHV3_repeat_2"/>
    <property type="match status" value="1"/>
</dbReference>
<evidence type="ECO:0000256" key="5">
    <source>
        <dbReference type="ARBA" id="ARBA00022801"/>
    </source>
</evidence>
<evidence type="ECO:0000259" key="10">
    <source>
        <dbReference type="PROSITE" id="PS51704"/>
    </source>
</evidence>
<evidence type="ECO:0000313" key="12">
    <source>
        <dbReference type="Proteomes" id="UP000275267"/>
    </source>
</evidence>
<dbReference type="InterPro" id="IPR030395">
    <property type="entry name" value="GP_PDE_dom"/>
</dbReference>
<organism evidence="11 12">
    <name type="scientific">Panicum miliaceum</name>
    <name type="common">Proso millet</name>
    <name type="synonym">Broomcorn millet</name>
    <dbReference type="NCBI Taxonomy" id="4540"/>
    <lineage>
        <taxon>Eukaryota</taxon>
        <taxon>Viridiplantae</taxon>
        <taxon>Streptophyta</taxon>
        <taxon>Embryophyta</taxon>
        <taxon>Tracheophyta</taxon>
        <taxon>Spermatophyta</taxon>
        <taxon>Magnoliopsida</taxon>
        <taxon>Liliopsida</taxon>
        <taxon>Poales</taxon>
        <taxon>Poaceae</taxon>
        <taxon>PACMAD clade</taxon>
        <taxon>Panicoideae</taxon>
        <taxon>Panicodae</taxon>
        <taxon>Paniceae</taxon>
        <taxon>Panicinae</taxon>
        <taxon>Panicum</taxon>
        <taxon>Panicum sect. Panicum</taxon>
    </lineage>
</organism>
<comment type="similarity">
    <text evidence="1">Belongs to the glycerophosphoryl diester phosphodiesterase family.</text>
</comment>
<keyword evidence="12" id="KW-1185">Reference proteome</keyword>
<dbReference type="Gene3D" id="3.20.20.190">
    <property type="entry name" value="Phosphatidylinositol (PI) phosphodiesterase"/>
    <property type="match status" value="3"/>
</dbReference>
<dbReference type="PANTHER" id="PTHR43620:SF7">
    <property type="entry name" value="GLYCEROPHOSPHODIESTER PHOSPHODIESTERASE GDPD5-RELATED"/>
    <property type="match status" value="1"/>
</dbReference>
<evidence type="ECO:0000256" key="2">
    <source>
        <dbReference type="ARBA" id="ARBA00012247"/>
    </source>
</evidence>
<dbReference type="OrthoDB" id="1058301at2759"/>
<comment type="caution">
    <text evidence="11">The sequence shown here is derived from an EMBL/GenBank/DDBJ whole genome shotgun (WGS) entry which is preliminary data.</text>
</comment>
<evidence type="ECO:0000256" key="7">
    <source>
        <dbReference type="ARBA" id="ARBA00047512"/>
    </source>
</evidence>
<keyword evidence="6" id="KW-0325">Glycoprotein</keyword>
<feature type="region of interest" description="Disordered" evidence="8">
    <location>
        <begin position="646"/>
        <end position="678"/>
    </location>
</feature>
<keyword evidence="5" id="KW-0378">Hydrolase</keyword>
<dbReference type="GO" id="GO:0006071">
    <property type="term" value="P:glycerol metabolic process"/>
    <property type="evidence" value="ECO:0007669"/>
    <property type="project" value="UniProtKB-KW"/>
</dbReference>
<gene>
    <name evidence="11" type="ORF">C2845_PM16G10680</name>
</gene>
<protein>
    <recommendedName>
        <fullName evidence="2">glycerophosphodiester phosphodiesterase</fullName>
        <ecNumber evidence="2">3.1.4.46</ecNumber>
    </recommendedName>
</protein>
<dbReference type="InterPro" id="IPR017946">
    <property type="entry name" value="PLC-like_Pdiesterase_TIM-brl"/>
</dbReference>
<dbReference type="PROSITE" id="PS51704">
    <property type="entry name" value="GP_PDE"/>
    <property type="match status" value="2"/>
</dbReference>
<dbReference type="EC" id="3.1.4.46" evidence="2"/>
<dbReference type="SUPFAM" id="SSF51695">
    <property type="entry name" value="PLC-like phosphodiesterases"/>
    <property type="match status" value="2"/>
</dbReference>
<evidence type="ECO:0000256" key="4">
    <source>
        <dbReference type="ARBA" id="ARBA00022798"/>
    </source>
</evidence>
<dbReference type="GO" id="GO:0008889">
    <property type="term" value="F:glycerophosphodiester phosphodiesterase activity"/>
    <property type="evidence" value="ECO:0007669"/>
    <property type="project" value="UniProtKB-EC"/>
</dbReference>
<dbReference type="Pfam" id="PF03009">
    <property type="entry name" value="GDPD"/>
    <property type="match status" value="1"/>
</dbReference>
<accession>A0A3L6PUA5</accession>
<name>A0A3L6PUA5_PANMI</name>
<evidence type="ECO:0000256" key="3">
    <source>
        <dbReference type="ARBA" id="ARBA00022729"/>
    </source>
</evidence>
<evidence type="ECO:0000313" key="11">
    <source>
        <dbReference type="EMBL" id="RLM64643.1"/>
    </source>
</evidence>
<proteinExistence type="inferred from homology"/>
<dbReference type="EMBL" id="PQIB02000015">
    <property type="protein sequence ID" value="RLM64643.1"/>
    <property type="molecule type" value="Genomic_DNA"/>
</dbReference>
<evidence type="ECO:0000256" key="1">
    <source>
        <dbReference type="ARBA" id="ARBA00007277"/>
    </source>
</evidence>
<dbReference type="GO" id="GO:0006629">
    <property type="term" value="P:lipid metabolic process"/>
    <property type="evidence" value="ECO:0007669"/>
    <property type="project" value="InterPro"/>
</dbReference>
<evidence type="ECO:0000256" key="9">
    <source>
        <dbReference type="SAM" id="SignalP"/>
    </source>
</evidence>
<dbReference type="FunFam" id="3.20.20.190:FF:000011">
    <property type="entry name" value="Glycerophosphodiester phosphodiesterase GDPDL3"/>
    <property type="match status" value="1"/>
</dbReference>
<keyword evidence="3 9" id="KW-0732">Signal</keyword>
<sequence>MRAGHVCSVLASLVLLWLGIASAQEASSWKSLSGKAPAIVAKGGFSGLFPDSSEDAYRFVQYASLPDTILYCDVRLTKDELGICLPDIKMDNCTNIAYIYAQGQKSYLVNGVPTSGWFSVDYNITELGQVTLVRSISSRTPSLIQIPIQYLLLKTCSPNSNLLEFGLMFRTKLVFRFLDESTLEPSMNKTYGSVLKNLTFVKTFASGILVPKSYIWPTSSDNYLQPYTSVVDDAHKAGLEIYAADFANDFMLSYNHSYDPLAEYLSFIDNGVFSVDGVLSDFPVTPSEAIGCFANLNKSNTDHGKPLIISHNGASGDYPGCTDLSYQKAVDDGADVIDCPVQLTKDGVLVCMSSVNLMDDTTVARSQFASQTAVIKDIQSVPGVFTFNLTWDDIVKNLRPKISTPFTTYRLDRNPRYRNAGNFMRLSDFLDFTKDKDLSGIVISIEHAAFVAEELGFDMVETVIKALGDAGYNNQTAQKVMIQSTNSSVLEKFKQQTKYDLVYMINEEVRDAAPSSLTDIKKFASAVSVDTGSVFPESHHFTMYKTNLVQTLQNAGLSVYVYTLMNEFVSQAYDFFSDATVQINWYVTAAGVDGLITEFPATARRYKLNNCMNMGNSTPVFMDPARAGDLMQTIMTKTAQPPALAPMPLLTDSDVAEPPLPPARSNSSTSPTHSGATRMHAHTTHILVLVILACDASHVRRSNWTPHQSSTNQIFFTTCSRLGSECI</sequence>
<dbReference type="PANTHER" id="PTHR43620">
    <property type="entry name" value="GLYCEROPHOSPHORYL DIESTER PHOSPHODIESTERASE"/>
    <property type="match status" value="1"/>
</dbReference>
<dbReference type="Proteomes" id="UP000275267">
    <property type="component" value="Unassembled WGS sequence"/>
</dbReference>
<feature type="signal peptide" evidence="9">
    <location>
        <begin position="1"/>
        <end position="23"/>
    </location>
</feature>
<dbReference type="AlphaFoldDB" id="A0A3L6PUA5"/>
<feature type="domain" description="GP-PDE" evidence="10">
    <location>
        <begin position="37"/>
        <end position="290"/>
    </location>
</feature>
<comment type="catalytic activity">
    <reaction evidence="7">
        <text>a sn-glycero-3-phosphodiester + H2O = an alcohol + sn-glycerol 3-phosphate + H(+)</text>
        <dbReference type="Rhea" id="RHEA:12969"/>
        <dbReference type="ChEBI" id="CHEBI:15377"/>
        <dbReference type="ChEBI" id="CHEBI:15378"/>
        <dbReference type="ChEBI" id="CHEBI:30879"/>
        <dbReference type="ChEBI" id="CHEBI:57597"/>
        <dbReference type="ChEBI" id="CHEBI:83408"/>
        <dbReference type="EC" id="3.1.4.46"/>
    </reaction>
</comment>
<evidence type="ECO:0000256" key="8">
    <source>
        <dbReference type="SAM" id="MobiDB-lite"/>
    </source>
</evidence>
<evidence type="ECO:0000256" key="6">
    <source>
        <dbReference type="ARBA" id="ARBA00023180"/>
    </source>
</evidence>